<organism evidence="3 4">
    <name type="scientific">Cylindrodendrum hubeiense</name>
    <dbReference type="NCBI Taxonomy" id="595255"/>
    <lineage>
        <taxon>Eukaryota</taxon>
        <taxon>Fungi</taxon>
        <taxon>Dikarya</taxon>
        <taxon>Ascomycota</taxon>
        <taxon>Pezizomycotina</taxon>
        <taxon>Sordariomycetes</taxon>
        <taxon>Hypocreomycetidae</taxon>
        <taxon>Hypocreales</taxon>
        <taxon>Nectriaceae</taxon>
        <taxon>Cylindrodendrum</taxon>
    </lineage>
</organism>
<evidence type="ECO:0000313" key="4">
    <source>
        <dbReference type="Proteomes" id="UP000722485"/>
    </source>
</evidence>
<reference evidence="3" key="1">
    <citation type="submission" date="2020-03" db="EMBL/GenBank/DDBJ databases">
        <title>Draft Genome Sequence of Cylindrodendrum hubeiense.</title>
        <authorList>
            <person name="Buettner E."/>
            <person name="Kellner H."/>
        </authorList>
    </citation>
    <scope>NUCLEOTIDE SEQUENCE</scope>
    <source>
        <strain evidence="3">IHI 201604</strain>
    </source>
</reference>
<dbReference type="EMBL" id="JAANBB010000063">
    <property type="protein sequence ID" value="KAF7552273.1"/>
    <property type="molecule type" value="Genomic_DNA"/>
</dbReference>
<keyword evidence="4" id="KW-1185">Reference proteome</keyword>
<evidence type="ECO:0000313" key="3">
    <source>
        <dbReference type="EMBL" id="KAF7552273.1"/>
    </source>
</evidence>
<dbReference type="Proteomes" id="UP000722485">
    <property type="component" value="Unassembled WGS sequence"/>
</dbReference>
<comment type="caution">
    <text evidence="3">The sequence shown here is derived from an EMBL/GenBank/DDBJ whole genome shotgun (WGS) entry which is preliminary data.</text>
</comment>
<dbReference type="AlphaFoldDB" id="A0A9P5HDW1"/>
<sequence>MQISTIFFLCFATVAMAHDGPLAVLLNGPYYTGLSKPIGPSNACVLITGQLRDKAMSIVMWPDVGCELFYDDKCSKLKVHIKESAPTLPNPPTLRSIRCTSTE</sequence>
<feature type="region of interest" description="Disordered" evidence="1">
    <location>
        <begin position="84"/>
        <end position="103"/>
    </location>
</feature>
<evidence type="ECO:0000256" key="2">
    <source>
        <dbReference type="SAM" id="SignalP"/>
    </source>
</evidence>
<gene>
    <name evidence="3" type="ORF">G7Z17_g4432</name>
</gene>
<accession>A0A9P5HDW1</accession>
<protein>
    <recommendedName>
        <fullName evidence="5">Secreted protein</fullName>
    </recommendedName>
</protein>
<proteinExistence type="predicted"/>
<feature type="chain" id="PRO_5040322135" description="Secreted protein" evidence="2">
    <location>
        <begin position="18"/>
        <end position="103"/>
    </location>
</feature>
<evidence type="ECO:0000256" key="1">
    <source>
        <dbReference type="SAM" id="MobiDB-lite"/>
    </source>
</evidence>
<name>A0A9P5HDW1_9HYPO</name>
<keyword evidence="2" id="KW-0732">Signal</keyword>
<evidence type="ECO:0008006" key="5">
    <source>
        <dbReference type="Google" id="ProtNLM"/>
    </source>
</evidence>
<feature type="signal peptide" evidence="2">
    <location>
        <begin position="1"/>
        <end position="17"/>
    </location>
</feature>